<dbReference type="InterPro" id="IPR013656">
    <property type="entry name" value="PAS_4"/>
</dbReference>
<dbReference type="Pfam" id="PF08448">
    <property type="entry name" value="PAS_4"/>
    <property type="match status" value="1"/>
</dbReference>
<evidence type="ECO:0000256" key="3">
    <source>
        <dbReference type="ARBA" id="ARBA00022553"/>
    </source>
</evidence>
<dbReference type="PANTHER" id="PTHR41523">
    <property type="entry name" value="TWO-COMPONENT SYSTEM SENSOR PROTEIN"/>
    <property type="match status" value="1"/>
</dbReference>
<comment type="caution">
    <text evidence="10">The sequence shown here is derived from an EMBL/GenBank/DDBJ whole genome shotgun (WGS) entry which is preliminary data.</text>
</comment>
<dbReference type="EMBL" id="JBHLVZ010000019">
    <property type="protein sequence ID" value="MFC0385940.1"/>
    <property type="molecule type" value="Genomic_DNA"/>
</dbReference>
<evidence type="ECO:0000259" key="9">
    <source>
        <dbReference type="SMART" id="SM00911"/>
    </source>
</evidence>
<accession>A0ABV6IQQ0</accession>
<dbReference type="InterPro" id="IPR035965">
    <property type="entry name" value="PAS-like_dom_sf"/>
</dbReference>
<evidence type="ECO:0000256" key="2">
    <source>
        <dbReference type="ARBA" id="ARBA00012438"/>
    </source>
</evidence>
<evidence type="ECO:0000313" key="11">
    <source>
        <dbReference type="Proteomes" id="UP001589789"/>
    </source>
</evidence>
<dbReference type="SUPFAM" id="SSF55781">
    <property type="entry name" value="GAF domain-like"/>
    <property type="match status" value="2"/>
</dbReference>
<evidence type="ECO:0000256" key="1">
    <source>
        <dbReference type="ARBA" id="ARBA00000085"/>
    </source>
</evidence>
<gene>
    <name evidence="10" type="ORF">ACFFIC_10320</name>
</gene>
<dbReference type="Pfam" id="PF07536">
    <property type="entry name" value="HWE_HK"/>
    <property type="match status" value="1"/>
</dbReference>
<keyword evidence="5" id="KW-0547">Nucleotide-binding</keyword>
<dbReference type="SMART" id="SM00911">
    <property type="entry name" value="HWE_HK"/>
    <property type="match status" value="1"/>
</dbReference>
<feature type="domain" description="GAF" evidence="8">
    <location>
        <begin position="177"/>
        <end position="329"/>
    </location>
</feature>
<evidence type="ECO:0000256" key="6">
    <source>
        <dbReference type="ARBA" id="ARBA00022777"/>
    </source>
</evidence>
<dbReference type="CDD" id="cd00130">
    <property type="entry name" value="PAS"/>
    <property type="match status" value="1"/>
</dbReference>
<dbReference type="Pfam" id="PF13188">
    <property type="entry name" value="PAS_8"/>
    <property type="match status" value="1"/>
</dbReference>
<comment type="catalytic activity">
    <reaction evidence="1">
        <text>ATP + protein L-histidine = ADP + protein N-phospho-L-histidine.</text>
        <dbReference type="EC" id="2.7.13.3"/>
    </reaction>
</comment>
<dbReference type="InterPro" id="IPR011102">
    <property type="entry name" value="Sig_transdc_His_kinase_HWE"/>
</dbReference>
<keyword evidence="7" id="KW-0067">ATP-binding</keyword>
<feature type="domain" description="GAF" evidence="8">
    <location>
        <begin position="469"/>
        <end position="619"/>
    </location>
</feature>
<dbReference type="SMART" id="SM00065">
    <property type="entry name" value="GAF"/>
    <property type="match status" value="2"/>
</dbReference>
<name>A0ABV6IQQ0_9PROT</name>
<dbReference type="Gene3D" id="3.30.565.10">
    <property type="entry name" value="Histidine kinase-like ATPase, C-terminal domain"/>
    <property type="match status" value="1"/>
</dbReference>
<keyword evidence="3" id="KW-0597">Phosphoprotein</keyword>
<keyword evidence="11" id="KW-1185">Reference proteome</keyword>
<dbReference type="PANTHER" id="PTHR41523:SF8">
    <property type="entry name" value="ETHYLENE RESPONSE SENSOR PROTEIN"/>
    <property type="match status" value="1"/>
</dbReference>
<organism evidence="10 11">
    <name type="scientific">Muricoccus vinaceus</name>
    <dbReference type="NCBI Taxonomy" id="424704"/>
    <lineage>
        <taxon>Bacteria</taxon>
        <taxon>Pseudomonadati</taxon>
        <taxon>Pseudomonadota</taxon>
        <taxon>Alphaproteobacteria</taxon>
        <taxon>Acetobacterales</taxon>
        <taxon>Roseomonadaceae</taxon>
        <taxon>Muricoccus</taxon>
    </lineage>
</organism>
<keyword evidence="4" id="KW-0808">Transferase</keyword>
<keyword evidence="6" id="KW-0418">Kinase</keyword>
<sequence length="822" mass="89686">MFFGHAFLTGGGGMGTRMRAHDWKASPLGLPETWPQSLRTAVSLMISSGHPMFIAWGSELTFLYNDAYIPILGAKHPTALGMPFRKVWEEIWTDIEPLTERALSGEATWSENLHLLMERNGFPEDTWYTFSYSPVRDETGGIGGMFCACTETTGQVLVERRRTFLLTLEERLRGLADAREVTEAAADALGRHFNALAGYGEIDARQERVSFERERRRGATGALIAGETRLLEAFGPAAIAELKAGRTLVVEDCYLDPRVGSAFASTWSSIGCRALIAAPLVKAGRLRAVLYLRNPGPRRWATGDAVLVGETAERTWAAVEQARTEVALRESEARWRGLFEAMHEGFALCEMVHDQSGAPIDFRYLEINAAWERLTGLPPDAVVGRLASDAIPGIEPFWVETCGRVAETGEPAHFELRLAALDRHFEVFAYRTEPGRFAALFLNITKRKAAETRLAGLVELGDKLVDLKESTEIAGAAAEIMGRILGVSRAGYGTMYATEDFIRVEREWTAPGVASVVGEWSLAEYWPGFVETMQRGEAIALTDVASDERTTAFTASYSAIGVRAALHVPLIGNGRVAAILFVHDAVPRVWSMEEIAFVRGVAERTWAAIERALAEERQVLLVREVDHRAKNALSVVQAALRLTKAPDQPSYVQAVEGRVGALARAQTLLAEDRWAGADLETLLRGELAPFLTSNSVDGPVAELRGSAVSLPAGAAQPLAMALHELATNAVKYGALSVPAGHLTISWRLMGDRRSTLHLRWTETAGPVLTGAPERRGFGSRVLEGTVQKQLGGTVVLAWRRCGLVCDIEVPLSRGASKPPHST</sequence>
<dbReference type="InterPro" id="IPR029016">
    <property type="entry name" value="GAF-like_dom_sf"/>
</dbReference>
<dbReference type="InterPro" id="IPR036890">
    <property type="entry name" value="HATPase_C_sf"/>
</dbReference>
<dbReference type="RefSeq" id="WP_377050081.1">
    <property type="nucleotide sequence ID" value="NZ_JBHLVZ010000019.1"/>
</dbReference>
<dbReference type="InterPro" id="IPR000014">
    <property type="entry name" value="PAS"/>
</dbReference>
<evidence type="ECO:0000256" key="4">
    <source>
        <dbReference type="ARBA" id="ARBA00022679"/>
    </source>
</evidence>
<protein>
    <recommendedName>
        <fullName evidence="2">histidine kinase</fullName>
        <ecNumber evidence="2">2.7.13.3</ecNumber>
    </recommendedName>
</protein>
<feature type="domain" description="Signal transduction histidine kinase HWE region" evidence="9">
    <location>
        <begin position="624"/>
        <end position="700"/>
    </location>
</feature>
<evidence type="ECO:0000259" key="8">
    <source>
        <dbReference type="SMART" id="SM00065"/>
    </source>
</evidence>
<dbReference type="SUPFAM" id="SSF55785">
    <property type="entry name" value="PYP-like sensor domain (PAS domain)"/>
    <property type="match status" value="2"/>
</dbReference>
<dbReference type="Proteomes" id="UP001589789">
    <property type="component" value="Unassembled WGS sequence"/>
</dbReference>
<dbReference type="Gene3D" id="3.30.450.20">
    <property type="entry name" value="PAS domain"/>
    <property type="match status" value="2"/>
</dbReference>
<evidence type="ECO:0000256" key="5">
    <source>
        <dbReference type="ARBA" id="ARBA00022741"/>
    </source>
</evidence>
<dbReference type="Pfam" id="PF01590">
    <property type="entry name" value="GAF"/>
    <property type="match status" value="2"/>
</dbReference>
<proteinExistence type="predicted"/>
<dbReference type="Gene3D" id="3.30.450.40">
    <property type="match status" value="2"/>
</dbReference>
<evidence type="ECO:0000256" key="7">
    <source>
        <dbReference type="ARBA" id="ARBA00022840"/>
    </source>
</evidence>
<evidence type="ECO:0000313" key="10">
    <source>
        <dbReference type="EMBL" id="MFC0385940.1"/>
    </source>
</evidence>
<reference evidence="10 11" key="1">
    <citation type="submission" date="2024-09" db="EMBL/GenBank/DDBJ databases">
        <authorList>
            <person name="Sun Q."/>
            <person name="Mori K."/>
        </authorList>
    </citation>
    <scope>NUCLEOTIDE SEQUENCE [LARGE SCALE GENOMIC DNA]</scope>
    <source>
        <strain evidence="10 11">CCM 7468</strain>
    </source>
</reference>
<dbReference type="InterPro" id="IPR003018">
    <property type="entry name" value="GAF"/>
</dbReference>
<dbReference type="EC" id="2.7.13.3" evidence="2"/>